<organism evidence="7 8">
    <name type="scientific">Culter alburnus</name>
    <name type="common">Topmouth culter</name>
    <dbReference type="NCBI Taxonomy" id="194366"/>
    <lineage>
        <taxon>Eukaryota</taxon>
        <taxon>Metazoa</taxon>
        <taxon>Chordata</taxon>
        <taxon>Craniata</taxon>
        <taxon>Vertebrata</taxon>
        <taxon>Euteleostomi</taxon>
        <taxon>Actinopterygii</taxon>
        <taxon>Neopterygii</taxon>
        <taxon>Teleostei</taxon>
        <taxon>Ostariophysi</taxon>
        <taxon>Cypriniformes</taxon>
        <taxon>Xenocyprididae</taxon>
        <taxon>Xenocypridinae</taxon>
        <taxon>Culter</taxon>
    </lineage>
</organism>
<dbReference type="InterPro" id="IPR001304">
    <property type="entry name" value="C-type_lectin-like"/>
</dbReference>
<protein>
    <recommendedName>
        <fullName evidence="6">C-type lectin domain-containing protein</fullName>
    </recommendedName>
</protein>
<evidence type="ECO:0000313" key="8">
    <source>
        <dbReference type="Proteomes" id="UP001479290"/>
    </source>
</evidence>
<name>A0AAW2ABH5_CULAL</name>
<feature type="compositionally biased region" description="Polar residues" evidence="4">
    <location>
        <begin position="11"/>
        <end position="22"/>
    </location>
</feature>
<evidence type="ECO:0000256" key="4">
    <source>
        <dbReference type="SAM" id="MobiDB-lite"/>
    </source>
</evidence>
<dbReference type="PROSITE" id="PS00615">
    <property type="entry name" value="C_TYPE_LECTIN_1"/>
    <property type="match status" value="1"/>
</dbReference>
<dbReference type="CDD" id="cd03590">
    <property type="entry name" value="CLECT_DC-SIGN_like"/>
    <property type="match status" value="1"/>
</dbReference>
<keyword evidence="3" id="KW-0175">Coiled coil</keyword>
<proteinExistence type="predicted"/>
<keyword evidence="8" id="KW-1185">Reference proteome</keyword>
<dbReference type="InterPro" id="IPR016186">
    <property type="entry name" value="C-type_lectin-like/link_sf"/>
</dbReference>
<feature type="coiled-coil region" evidence="3">
    <location>
        <begin position="96"/>
        <end position="200"/>
    </location>
</feature>
<gene>
    <name evidence="7" type="ORF">ABG768_028115</name>
</gene>
<dbReference type="SMART" id="SM00034">
    <property type="entry name" value="CLECT"/>
    <property type="match status" value="1"/>
</dbReference>
<evidence type="ECO:0000313" key="7">
    <source>
        <dbReference type="EMBL" id="KAK9969974.1"/>
    </source>
</evidence>
<keyword evidence="5" id="KW-0812">Transmembrane</keyword>
<dbReference type="Pfam" id="PF00059">
    <property type="entry name" value="Lectin_C"/>
    <property type="match status" value="1"/>
</dbReference>
<dbReference type="AlphaFoldDB" id="A0AAW2ABH5"/>
<evidence type="ECO:0000256" key="1">
    <source>
        <dbReference type="ARBA" id="ARBA00022734"/>
    </source>
</evidence>
<keyword evidence="5" id="KW-0472">Membrane</keyword>
<dbReference type="InterPro" id="IPR018378">
    <property type="entry name" value="C-type_lectin_CS"/>
</dbReference>
<feature type="compositionally biased region" description="Basic and acidic residues" evidence="4">
    <location>
        <begin position="23"/>
        <end position="34"/>
    </location>
</feature>
<dbReference type="SUPFAM" id="SSF56436">
    <property type="entry name" value="C-type lectin-like"/>
    <property type="match status" value="1"/>
</dbReference>
<dbReference type="InterPro" id="IPR033989">
    <property type="entry name" value="CD209-like_CTLD"/>
</dbReference>
<dbReference type="InterPro" id="IPR050111">
    <property type="entry name" value="C-type_lectin/snaclec_domain"/>
</dbReference>
<dbReference type="InterPro" id="IPR016187">
    <property type="entry name" value="CTDL_fold"/>
</dbReference>
<evidence type="ECO:0000259" key="6">
    <source>
        <dbReference type="PROSITE" id="PS50041"/>
    </source>
</evidence>
<evidence type="ECO:0000256" key="3">
    <source>
        <dbReference type="SAM" id="Coils"/>
    </source>
</evidence>
<evidence type="ECO:0000256" key="5">
    <source>
        <dbReference type="SAM" id="Phobius"/>
    </source>
</evidence>
<dbReference type="EMBL" id="JAWDJR010000009">
    <property type="protein sequence ID" value="KAK9969974.1"/>
    <property type="molecule type" value="Genomic_DNA"/>
</dbReference>
<feature type="region of interest" description="Disordered" evidence="4">
    <location>
        <begin position="1"/>
        <end position="48"/>
    </location>
</feature>
<keyword evidence="2" id="KW-1015">Disulfide bond</keyword>
<accession>A0AAW2ABH5</accession>
<feature type="transmembrane region" description="Helical" evidence="5">
    <location>
        <begin position="56"/>
        <end position="75"/>
    </location>
</feature>
<dbReference type="GO" id="GO:0030246">
    <property type="term" value="F:carbohydrate binding"/>
    <property type="evidence" value="ECO:0007669"/>
    <property type="project" value="UniProtKB-KW"/>
</dbReference>
<dbReference type="PROSITE" id="PS50041">
    <property type="entry name" value="C_TYPE_LECTIN_2"/>
    <property type="match status" value="1"/>
</dbReference>
<evidence type="ECO:0000256" key="2">
    <source>
        <dbReference type="ARBA" id="ARBA00023157"/>
    </source>
</evidence>
<feature type="domain" description="C-type lectin" evidence="6">
    <location>
        <begin position="207"/>
        <end position="319"/>
    </location>
</feature>
<keyword evidence="1" id="KW-0430">Lectin</keyword>
<comment type="caution">
    <text evidence="7">The sequence shown here is derived from an EMBL/GenBank/DDBJ whole genome shotgun (WGS) entry which is preliminary data.</text>
</comment>
<dbReference type="Proteomes" id="UP001479290">
    <property type="component" value="Unassembled WGS sequence"/>
</dbReference>
<sequence>MNIQHGEEMNICTNVDPTNSSDVRTETKNYDTKRHQTPQHTGSDTVRNRSSRASSVCLVLLCVLLLTAVLVLRVYNHINSKSTNCSEETHQLLTKITNLTEERDQQQTRNTNEKDQLQIKITNLTKERDELLTKNTDLTKERDQQQTRNTNLRNEKDQLQIKITSLTKERDRLSSTNLDLIKHRDQLNKEKNELSKSLRQMDEWIYYKSSLYFISTEEKSWIESRRYCTERGADLIIINNSEEQGFVKKISADVKVWIGLTDRDVEGRWEWVDSSTPTSRFWASGEPNSYDGNEEDCAVNYGPGWADFPCNRPMKWICEKVILK</sequence>
<dbReference type="PANTHER" id="PTHR22803">
    <property type="entry name" value="MANNOSE, PHOSPHOLIPASE, LECTIN RECEPTOR RELATED"/>
    <property type="match status" value="1"/>
</dbReference>
<keyword evidence="5" id="KW-1133">Transmembrane helix</keyword>
<dbReference type="Gene3D" id="3.10.100.10">
    <property type="entry name" value="Mannose-Binding Protein A, subunit A"/>
    <property type="match status" value="1"/>
</dbReference>
<reference evidence="7 8" key="1">
    <citation type="submission" date="2024-05" db="EMBL/GenBank/DDBJ databases">
        <title>A high-quality chromosomal-level genome assembly of Topmouth culter (Culter alburnus).</title>
        <authorList>
            <person name="Zhao H."/>
        </authorList>
    </citation>
    <scope>NUCLEOTIDE SEQUENCE [LARGE SCALE GENOMIC DNA]</scope>
    <source>
        <strain evidence="7">CATC2023</strain>
        <tissue evidence="7">Muscle</tissue>
    </source>
</reference>
<dbReference type="Gene3D" id="1.20.5.400">
    <property type="match status" value="2"/>
</dbReference>